<evidence type="ECO:0000313" key="9">
    <source>
        <dbReference type="Proteomes" id="UP000189299"/>
    </source>
</evidence>
<dbReference type="InterPro" id="IPR051795">
    <property type="entry name" value="Glycosyl_Hydrlase_43"/>
</dbReference>
<accession>A0A1V2UEG3</accession>
<reference evidence="8 9" key="1">
    <citation type="submission" date="2016-12" db="EMBL/GenBank/DDBJ databases">
        <authorList>
            <person name="Song W.-J."/>
            <person name="Kurnit D.M."/>
        </authorList>
    </citation>
    <scope>NUCLEOTIDE SEQUENCE [LARGE SCALE GENOMIC DNA]</scope>
    <source>
        <strain evidence="8 9">CGB1038-1_S1</strain>
    </source>
</reference>
<feature type="active site" description="Proton acceptor" evidence="4">
    <location>
        <position position="17"/>
    </location>
</feature>
<dbReference type="InterPro" id="IPR006710">
    <property type="entry name" value="Glyco_hydro_43"/>
</dbReference>
<proteinExistence type="inferred from homology"/>
<dbReference type="GO" id="GO:0005975">
    <property type="term" value="P:carbohydrate metabolic process"/>
    <property type="evidence" value="ECO:0007669"/>
    <property type="project" value="InterPro"/>
</dbReference>
<keyword evidence="2 6" id="KW-0378">Hydrolase</keyword>
<protein>
    <submittedName>
        <fullName evidence="8">Glycoside hydrolase 43 family protein</fullName>
    </submittedName>
</protein>
<sequence length="520" mass="59651">MFQSKVVNPIIRGFNPDPNILKVGSSYYVIVSSFEWLPGIRVYESTDLINWEHKTDILTDQVSLKGHPINGSIWAPQISYSAGRFYLIYTEVKSVTRPFKDTHNYMMIAEDINGPWESPIYLNSSGFDPSLFHDPRTGRKWLLNEIWDFRLTTPNKSAGIVIQEYDAKQKQLVGAIHTIFTGTELAKTEAPHLYYVNDYYYLLTAEGGTGSGHAVTVCRSRDLLGPYKVDPQNPMLTASGYPSSSLQCAGHASLVQTEFDRWYIVHLCTRPIEGVAILGRETAIQEVYWTEDYWLRIKEGGNEPREIVTIPTQEKVIQKINSCFFDDFAGEMKKSWNARRCLPNTTWCDLTSRYGYLRMLAGESLQSTFDQHLLAIRQTTFSFIAQTKMEYEPKHFNQMAGLLLFLNEENYYYCCVTWDEKIGKCLRLLSAVDGHVTIRPEIYPLRGRETVIKVVVEKTFGQFYVKRSQDWKKIDAEIDVQTLTGGFTGNFVGIGVHDLNVRGGSYADFEYFNYQEIEME</sequence>
<feature type="active site" description="Proton donor" evidence="4">
    <location>
        <position position="189"/>
    </location>
</feature>
<keyword evidence="3 6" id="KW-0326">Glycosidase</keyword>
<dbReference type="STRING" id="53346.A5802_003128"/>
<evidence type="ECO:0000256" key="3">
    <source>
        <dbReference type="ARBA" id="ARBA00023295"/>
    </source>
</evidence>
<gene>
    <name evidence="8" type="ORF">BTN92_13510</name>
</gene>
<comment type="similarity">
    <text evidence="1 6">Belongs to the glycosyl hydrolase 43 family.</text>
</comment>
<name>A0A1V2UEG3_ENTMU</name>
<feature type="site" description="Important for catalytic activity, responsible for pKa modulation of the active site Glu and correct orientation of both the proton donor and substrate" evidence="5">
    <location>
        <position position="128"/>
    </location>
</feature>
<dbReference type="RefSeq" id="WP_062806092.1">
    <property type="nucleotide sequence ID" value="NZ_CABMMO010000015.1"/>
</dbReference>
<dbReference type="InterPro" id="IPR013320">
    <property type="entry name" value="ConA-like_dom_sf"/>
</dbReference>
<dbReference type="PANTHER" id="PTHR42812">
    <property type="entry name" value="BETA-XYLOSIDASE"/>
    <property type="match status" value="1"/>
</dbReference>
<evidence type="ECO:0000256" key="2">
    <source>
        <dbReference type="ARBA" id="ARBA00022801"/>
    </source>
</evidence>
<evidence type="ECO:0000256" key="6">
    <source>
        <dbReference type="RuleBase" id="RU361187"/>
    </source>
</evidence>
<evidence type="ECO:0000313" key="8">
    <source>
        <dbReference type="EMBL" id="ONN41332.1"/>
    </source>
</evidence>
<dbReference type="Proteomes" id="UP000189299">
    <property type="component" value="Unassembled WGS sequence"/>
</dbReference>
<evidence type="ECO:0000256" key="5">
    <source>
        <dbReference type="PIRSR" id="PIRSR606710-2"/>
    </source>
</evidence>
<dbReference type="SUPFAM" id="SSF75005">
    <property type="entry name" value="Arabinanase/levansucrase/invertase"/>
    <property type="match status" value="1"/>
</dbReference>
<dbReference type="AlphaFoldDB" id="A0A1V2UEG3"/>
<dbReference type="SUPFAM" id="SSF49899">
    <property type="entry name" value="Concanavalin A-like lectins/glucanases"/>
    <property type="match status" value="1"/>
</dbReference>
<organism evidence="8 9">
    <name type="scientific">Enterococcus mundtii</name>
    <dbReference type="NCBI Taxonomy" id="53346"/>
    <lineage>
        <taxon>Bacteria</taxon>
        <taxon>Bacillati</taxon>
        <taxon>Bacillota</taxon>
        <taxon>Bacilli</taxon>
        <taxon>Lactobacillales</taxon>
        <taxon>Enterococcaceae</taxon>
        <taxon>Enterococcus</taxon>
    </lineage>
</organism>
<feature type="domain" description="Beta-xylosidase C-terminal Concanavalin A-like" evidence="7">
    <location>
        <begin position="326"/>
        <end position="515"/>
    </location>
</feature>
<dbReference type="InterPro" id="IPR023296">
    <property type="entry name" value="Glyco_hydro_beta-prop_sf"/>
</dbReference>
<evidence type="ECO:0000259" key="7">
    <source>
        <dbReference type="Pfam" id="PF17851"/>
    </source>
</evidence>
<dbReference type="OrthoDB" id="9801455at2"/>
<evidence type="ECO:0000256" key="4">
    <source>
        <dbReference type="PIRSR" id="PIRSR606710-1"/>
    </source>
</evidence>
<comment type="caution">
    <text evidence="8">The sequence shown here is derived from an EMBL/GenBank/DDBJ whole genome shotgun (WGS) entry which is preliminary data.</text>
</comment>
<dbReference type="InterPro" id="IPR041542">
    <property type="entry name" value="GH43_C2"/>
</dbReference>
<dbReference type="CDD" id="cd09000">
    <property type="entry name" value="GH43_SXA-like"/>
    <property type="match status" value="1"/>
</dbReference>
<dbReference type="Gene3D" id="2.115.10.20">
    <property type="entry name" value="Glycosyl hydrolase domain, family 43"/>
    <property type="match status" value="1"/>
</dbReference>
<dbReference type="Gene3D" id="2.60.120.200">
    <property type="match status" value="1"/>
</dbReference>
<dbReference type="GO" id="GO:0004553">
    <property type="term" value="F:hydrolase activity, hydrolyzing O-glycosyl compounds"/>
    <property type="evidence" value="ECO:0007669"/>
    <property type="project" value="InterPro"/>
</dbReference>
<dbReference type="EMBL" id="MSTR01000015">
    <property type="protein sequence ID" value="ONN41332.1"/>
    <property type="molecule type" value="Genomic_DNA"/>
</dbReference>
<dbReference type="Pfam" id="PF17851">
    <property type="entry name" value="GH43_C2"/>
    <property type="match status" value="1"/>
</dbReference>
<evidence type="ECO:0000256" key="1">
    <source>
        <dbReference type="ARBA" id="ARBA00009865"/>
    </source>
</evidence>
<dbReference type="Pfam" id="PF04616">
    <property type="entry name" value="Glyco_hydro_43"/>
    <property type="match status" value="1"/>
</dbReference>
<dbReference type="PANTHER" id="PTHR42812:SF12">
    <property type="entry name" value="BETA-XYLOSIDASE-RELATED"/>
    <property type="match status" value="1"/>
</dbReference>